<dbReference type="EMBL" id="CACRTV010000057">
    <property type="protein sequence ID" value="VYU47673.1"/>
    <property type="molecule type" value="Genomic_DNA"/>
</dbReference>
<evidence type="ECO:0000256" key="1">
    <source>
        <dbReference type="SAM" id="Phobius"/>
    </source>
</evidence>
<feature type="transmembrane region" description="Helical" evidence="1">
    <location>
        <begin position="78"/>
        <end position="96"/>
    </location>
</feature>
<dbReference type="RefSeq" id="WP_156561781.1">
    <property type="nucleotide sequence ID" value="NZ_CACRTV010000057.1"/>
</dbReference>
<protein>
    <submittedName>
        <fullName evidence="2">Uncharacterized protein</fullName>
    </submittedName>
</protein>
<feature type="transmembrane region" description="Helical" evidence="1">
    <location>
        <begin position="6"/>
        <end position="25"/>
    </location>
</feature>
<proteinExistence type="predicted"/>
<gene>
    <name evidence="2" type="ORF">CPLFYP93_02416</name>
</gene>
<keyword evidence="1" id="KW-1133">Transmembrane helix</keyword>
<reference evidence="2" key="1">
    <citation type="submission" date="2019-11" db="EMBL/GenBank/DDBJ databases">
        <authorList>
            <person name="Feng L."/>
        </authorList>
    </citation>
    <scope>NUCLEOTIDE SEQUENCE</scope>
    <source>
        <strain evidence="2">CParaputrificumLFYP93</strain>
    </source>
</reference>
<accession>A0A6N3F6U0</accession>
<keyword evidence="1" id="KW-0472">Membrane</keyword>
<organism evidence="2">
    <name type="scientific">Clostridium paraputrificum</name>
    <dbReference type="NCBI Taxonomy" id="29363"/>
    <lineage>
        <taxon>Bacteria</taxon>
        <taxon>Bacillati</taxon>
        <taxon>Bacillota</taxon>
        <taxon>Clostridia</taxon>
        <taxon>Eubacteriales</taxon>
        <taxon>Clostridiaceae</taxon>
        <taxon>Clostridium</taxon>
    </lineage>
</organism>
<dbReference type="AlphaFoldDB" id="A0A6N3F6U0"/>
<feature type="transmembrane region" description="Helical" evidence="1">
    <location>
        <begin position="330"/>
        <end position="350"/>
    </location>
</feature>
<evidence type="ECO:0000313" key="2">
    <source>
        <dbReference type="EMBL" id="VYU47673.1"/>
    </source>
</evidence>
<feature type="transmembrane region" description="Helical" evidence="1">
    <location>
        <begin position="188"/>
        <end position="210"/>
    </location>
</feature>
<keyword evidence="1" id="KW-0812">Transmembrane</keyword>
<sequence length="354" mass="41169">MIFYICLAFLTIGLILIGYSIIIGYKGARDFRGDSFRETPFVKTILDAIVPSAGTSKYIKYDDYIFILDSRKTIRDLYLYKVVLGVVAVIIAFAVVGTNVYTRYEQAYAVTEERPISISPELYGILSQDLTFDKNQLELDYGTLKSNISMIENTEEKVRMQNTQLPALYSYISSIHSDLSSAVQIWDFLIIIGIIFVGWNIPNWILVFLYKMLETDKSFEFDSLETDIYLMSNEHVYRLLETLESSAMYYKEIFYHLRMMYYSDREDMYNLVATRREFPGDLQQLMRYVNMVETMGPDYVRTVISSNKRNTQERMFMLKAAVVHKRLNRVNVICTIAFVIGALRLLLVILKMNS</sequence>
<name>A0A6N3F6U0_9CLOT</name>